<dbReference type="InterPro" id="IPR013320">
    <property type="entry name" value="ConA-like_dom_sf"/>
</dbReference>
<dbReference type="Pfam" id="PF00337">
    <property type="entry name" value="Gal-bind_lectin"/>
    <property type="match status" value="1"/>
</dbReference>
<dbReference type="OrthoDB" id="5795596at2759"/>
<evidence type="ECO:0000259" key="2">
    <source>
        <dbReference type="SMART" id="SM00908"/>
    </source>
</evidence>
<dbReference type="PANTHER" id="PTHR11346:SF86">
    <property type="entry name" value="GALECTIN"/>
    <property type="match status" value="1"/>
</dbReference>
<accession>V8NYT4</accession>
<dbReference type="SMART" id="SM00908">
    <property type="entry name" value="Gal-bind_lectin"/>
    <property type="match status" value="1"/>
</dbReference>
<gene>
    <name evidence="3" type="ORF">L345_06800</name>
</gene>
<evidence type="ECO:0000313" key="3">
    <source>
        <dbReference type="EMBL" id="ETE67414.1"/>
    </source>
</evidence>
<protein>
    <recommendedName>
        <fullName evidence="2">Galectin domain-containing protein</fullName>
    </recommendedName>
</protein>
<proteinExistence type="predicted"/>
<dbReference type="InterPro" id="IPR001079">
    <property type="entry name" value="Galectin_CRD"/>
</dbReference>
<keyword evidence="1" id="KW-0430">Lectin</keyword>
<keyword evidence="4" id="KW-1185">Reference proteome</keyword>
<sequence>MKLMLQLFLEDSRDCFEAHHNCQHIMVFLNHIQAEKYVGDIKGGLRPTMKITIMGMIYPSPKRVHHHQHIVEINDYVHMMELLCEHQQIRILLDGRQLCSFSHRVQPVQRMTVLQISGDLKLTKFRILGVLQVHSVTSDCKLWDERAAEEEVQLSEFASLTNAYKAVESSKNCSVKSPFLMASMLRTPTGLMKFSSINTEASMTASIREAAKLLEINQSTRMGDLYEAECSLLGLITEISCHAG</sequence>
<dbReference type="Proteomes" id="UP000018936">
    <property type="component" value="Unassembled WGS sequence"/>
</dbReference>
<dbReference type="PANTHER" id="PTHR11346">
    <property type="entry name" value="GALECTIN"/>
    <property type="match status" value="1"/>
</dbReference>
<evidence type="ECO:0000256" key="1">
    <source>
        <dbReference type="ARBA" id="ARBA00022734"/>
    </source>
</evidence>
<dbReference type="AlphaFoldDB" id="V8NYT4"/>
<dbReference type="InterPro" id="IPR044156">
    <property type="entry name" value="Galectin-like"/>
</dbReference>
<dbReference type="Gene3D" id="2.60.120.200">
    <property type="match status" value="1"/>
</dbReference>
<dbReference type="EMBL" id="AZIM01001301">
    <property type="protein sequence ID" value="ETE67414.1"/>
    <property type="molecule type" value="Genomic_DNA"/>
</dbReference>
<dbReference type="SUPFAM" id="SSF49899">
    <property type="entry name" value="Concanavalin A-like lectins/glucanases"/>
    <property type="match status" value="1"/>
</dbReference>
<comment type="caution">
    <text evidence="3">The sequence shown here is derived from an EMBL/GenBank/DDBJ whole genome shotgun (WGS) entry which is preliminary data.</text>
</comment>
<feature type="non-terminal residue" evidence="3">
    <location>
        <position position="1"/>
    </location>
</feature>
<evidence type="ECO:0000313" key="4">
    <source>
        <dbReference type="Proteomes" id="UP000018936"/>
    </source>
</evidence>
<name>V8NYT4_OPHHA</name>
<reference evidence="3 4" key="1">
    <citation type="journal article" date="2013" name="Proc. Natl. Acad. Sci. U.S.A.">
        <title>The king cobra genome reveals dynamic gene evolution and adaptation in the snake venom system.</title>
        <authorList>
            <person name="Vonk F.J."/>
            <person name="Casewell N.R."/>
            <person name="Henkel C.V."/>
            <person name="Heimberg A.M."/>
            <person name="Jansen H.J."/>
            <person name="McCleary R.J."/>
            <person name="Kerkkamp H.M."/>
            <person name="Vos R.A."/>
            <person name="Guerreiro I."/>
            <person name="Calvete J.J."/>
            <person name="Wuster W."/>
            <person name="Woods A.E."/>
            <person name="Logan J.M."/>
            <person name="Harrison R.A."/>
            <person name="Castoe T.A."/>
            <person name="de Koning A.P."/>
            <person name="Pollock D.D."/>
            <person name="Yandell M."/>
            <person name="Calderon D."/>
            <person name="Renjifo C."/>
            <person name="Currier R.B."/>
            <person name="Salgado D."/>
            <person name="Pla D."/>
            <person name="Sanz L."/>
            <person name="Hyder A.S."/>
            <person name="Ribeiro J.M."/>
            <person name="Arntzen J.W."/>
            <person name="van den Thillart G.E."/>
            <person name="Boetzer M."/>
            <person name="Pirovano W."/>
            <person name="Dirks R.P."/>
            <person name="Spaink H.P."/>
            <person name="Duboule D."/>
            <person name="McGlinn E."/>
            <person name="Kini R.M."/>
            <person name="Richardson M.K."/>
        </authorList>
    </citation>
    <scope>NUCLEOTIDE SEQUENCE</scope>
    <source>
        <tissue evidence="3">Blood</tissue>
    </source>
</reference>
<dbReference type="GO" id="GO:0030246">
    <property type="term" value="F:carbohydrate binding"/>
    <property type="evidence" value="ECO:0007669"/>
    <property type="project" value="UniProtKB-KW"/>
</dbReference>
<feature type="domain" description="Galectin" evidence="2">
    <location>
        <begin position="41"/>
        <end position="127"/>
    </location>
</feature>
<organism evidence="3 4">
    <name type="scientific">Ophiophagus hannah</name>
    <name type="common">King cobra</name>
    <name type="synonym">Naja hannah</name>
    <dbReference type="NCBI Taxonomy" id="8665"/>
    <lineage>
        <taxon>Eukaryota</taxon>
        <taxon>Metazoa</taxon>
        <taxon>Chordata</taxon>
        <taxon>Craniata</taxon>
        <taxon>Vertebrata</taxon>
        <taxon>Euteleostomi</taxon>
        <taxon>Lepidosauria</taxon>
        <taxon>Squamata</taxon>
        <taxon>Bifurcata</taxon>
        <taxon>Unidentata</taxon>
        <taxon>Episquamata</taxon>
        <taxon>Toxicofera</taxon>
        <taxon>Serpentes</taxon>
        <taxon>Colubroidea</taxon>
        <taxon>Elapidae</taxon>
        <taxon>Elapinae</taxon>
        <taxon>Ophiophagus</taxon>
    </lineage>
</organism>